<dbReference type="PRINTS" id="PR01217">
    <property type="entry name" value="PRICHEXTENSN"/>
</dbReference>
<keyword evidence="3" id="KW-0964">Secreted</keyword>
<dbReference type="AlphaFoldDB" id="A0A154P5C1"/>
<dbReference type="Proteomes" id="UP000076502">
    <property type="component" value="Unassembled WGS sequence"/>
</dbReference>
<keyword evidence="11" id="KW-1185">Reference proteome</keyword>
<name>A0A154P5C1_DUFNO</name>
<reference evidence="10 11" key="1">
    <citation type="submission" date="2015-07" db="EMBL/GenBank/DDBJ databases">
        <title>The genome of Dufourea novaeangliae.</title>
        <authorList>
            <person name="Pan H."/>
            <person name="Kapheim K."/>
        </authorList>
    </citation>
    <scope>NUCLEOTIDE SEQUENCE [LARGE SCALE GENOMIC DNA]</scope>
    <source>
        <strain evidence="10">0120121106</strain>
        <tissue evidence="10">Whole body</tissue>
    </source>
</reference>
<gene>
    <name evidence="10" type="ORF">WN55_08935</name>
</gene>
<keyword evidence="9" id="KW-0812">Transmembrane</keyword>
<keyword evidence="7" id="KW-0044">Antibiotic</keyword>
<evidence type="ECO:0000256" key="5">
    <source>
        <dbReference type="ARBA" id="ARBA00022588"/>
    </source>
</evidence>
<feature type="transmembrane region" description="Helical" evidence="9">
    <location>
        <begin position="90"/>
        <end position="109"/>
    </location>
</feature>
<proteinExistence type="inferred from homology"/>
<feature type="compositionally biased region" description="Basic and acidic residues" evidence="8">
    <location>
        <begin position="127"/>
        <end position="139"/>
    </location>
</feature>
<evidence type="ECO:0000256" key="9">
    <source>
        <dbReference type="SAM" id="Phobius"/>
    </source>
</evidence>
<evidence type="ECO:0000256" key="6">
    <source>
        <dbReference type="ARBA" id="ARBA00022859"/>
    </source>
</evidence>
<keyword evidence="5" id="KW-0399">Innate immunity</keyword>
<dbReference type="Pfam" id="PF00807">
    <property type="entry name" value="Apidaecin"/>
    <property type="match status" value="2"/>
</dbReference>
<dbReference type="GO" id="GO:0005576">
    <property type="term" value="C:extracellular region"/>
    <property type="evidence" value="ECO:0007669"/>
    <property type="project" value="UniProtKB-SubCell"/>
</dbReference>
<keyword evidence="4" id="KW-0929">Antimicrobial</keyword>
<dbReference type="STRING" id="178035.A0A154P5C1"/>
<keyword evidence="9" id="KW-0472">Membrane</keyword>
<feature type="compositionally biased region" description="Pro residues" evidence="8">
    <location>
        <begin position="219"/>
        <end position="242"/>
    </location>
</feature>
<comment type="subcellular location">
    <subcellularLocation>
        <location evidence="1">Secreted</location>
    </subcellularLocation>
</comment>
<dbReference type="GO" id="GO:0042742">
    <property type="term" value="P:defense response to bacterium"/>
    <property type="evidence" value="ECO:0007669"/>
    <property type="project" value="UniProtKB-KW"/>
</dbReference>
<evidence type="ECO:0000256" key="7">
    <source>
        <dbReference type="ARBA" id="ARBA00023022"/>
    </source>
</evidence>
<sequence length="242" mass="27971">MSLHEERDDRVSIKQMTYHIFVSRRRWFPSKCLRTLNFLGDKAMSNVPYKYAAVERIRHQYLLICRTIHLADIIGKLNTNNTYWWMRHNIVMKTFVALTILAIVGAAMADGNSRVIDEILELANPRVAREAKPEPEPAKPSRPVYIPPPRPPHPRLRREADPEPEPAKPSRPIYVPPPRPPHPRLRREADAEPEPAYRPVYVPPPRPPHPRLRREADPEPNPAKPSRPVYIPPPRPPHPVSI</sequence>
<feature type="region of interest" description="Disordered" evidence="8">
    <location>
        <begin position="127"/>
        <end position="242"/>
    </location>
</feature>
<evidence type="ECO:0000313" key="10">
    <source>
        <dbReference type="EMBL" id="KZC07051.1"/>
    </source>
</evidence>
<dbReference type="EMBL" id="KQ434820">
    <property type="protein sequence ID" value="KZC07051.1"/>
    <property type="molecule type" value="Genomic_DNA"/>
</dbReference>
<comment type="similarity">
    <text evidence="2">Belongs to the apidaecin family.</text>
</comment>
<accession>A0A154P5C1</accession>
<keyword evidence="6" id="KW-0391">Immunity</keyword>
<evidence type="ECO:0000256" key="3">
    <source>
        <dbReference type="ARBA" id="ARBA00022525"/>
    </source>
</evidence>
<protein>
    <submittedName>
        <fullName evidence="10">Apidaecins type 22</fullName>
    </submittedName>
</protein>
<feature type="compositionally biased region" description="Basic and acidic residues" evidence="8">
    <location>
        <begin position="157"/>
        <end position="168"/>
    </location>
</feature>
<evidence type="ECO:0000256" key="2">
    <source>
        <dbReference type="ARBA" id="ARBA00009201"/>
    </source>
</evidence>
<evidence type="ECO:0000256" key="8">
    <source>
        <dbReference type="SAM" id="MobiDB-lite"/>
    </source>
</evidence>
<dbReference type="GO" id="GO:0045087">
    <property type="term" value="P:innate immune response"/>
    <property type="evidence" value="ECO:0007669"/>
    <property type="project" value="UniProtKB-KW"/>
</dbReference>
<dbReference type="InterPro" id="IPR004828">
    <property type="entry name" value="Apidaecin"/>
</dbReference>
<keyword evidence="9" id="KW-1133">Transmembrane helix</keyword>
<evidence type="ECO:0000256" key="4">
    <source>
        <dbReference type="ARBA" id="ARBA00022529"/>
    </source>
</evidence>
<evidence type="ECO:0000313" key="11">
    <source>
        <dbReference type="Proteomes" id="UP000076502"/>
    </source>
</evidence>
<evidence type="ECO:0000256" key="1">
    <source>
        <dbReference type="ARBA" id="ARBA00004613"/>
    </source>
</evidence>
<organism evidence="10 11">
    <name type="scientific">Dufourea novaeangliae</name>
    <name type="common">Sweat bee</name>
    <dbReference type="NCBI Taxonomy" id="178035"/>
    <lineage>
        <taxon>Eukaryota</taxon>
        <taxon>Metazoa</taxon>
        <taxon>Ecdysozoa</taxon>
        <taxon>Arthropoda</taxon>
        <taxon>Hexapoda</taxon>
        <taxon>Insecta</taxon>
        <taxon>Pterygota</taxon>
        <taxon>Neoptera</taxon>
        <taxon>Endopterygota</taxon>
        <taxon>Hymenoptera</taxon>
        <taxon>Apocrita</taxon>
        <taxon>Aculeata</taxon>
        <taxon>Apoidea</taxon>
        <taxon>Anthophila</taxon>
        <taxon>Halictidae</taxon>
        <taxon>Rophitinae</taxon>
        <taxon>Dufourea</taxon>
    </lineage>
</organism>